<gene>
    <name evidence="2" type="ORF">BN860_07184g</name>
</gene>
<evidence type="ECO:0000313" key="2">
    <source>
        <dbReference type="EMBL" id="CDF87474.1"/>
    </source>
</evidence>
<dbReference type="GO" id="GO:0004725">
    <property type="term" value="F:protein tyrosine phosphatase activity"/>
    <property type="evidence" value="ECO:0007669"/>
    <property type="project" value="TreeGrafter"/>
</dbReference>
<dbReference type="Proteomes" id="UP000019375">
    <property type="component" value="Unassembled WGS sequence"/>
</dbReference>
<dbReference type="PANTHER" id="PTHR10828:SF38">
    <property type="entry name" value="ARSENICAL-RESISTANCE PROTEIN 2-RELATED"/>
    <property type="match status" value="1"/>
</dbReference>
<dbReference type="SMART" id="SM00450">
    <property type="entry name" value="RHOD"/>
    <property type="match status" value="1"/>
</dbReference>
<dbReference type="PROSITE" id="PS50206">
    <property type="entry name" value="RHODANESE_3"/>
    <property type="match status" value="1"/>
</dbReference>
<evidence type="ECO:0000313" key="3">
    <source>
        <dbReference type="Proteomes" id="UP000019375"/>
    </source>
</evidence>
<proteinExistence type="predicted"/>
<dbReference type="Pfam" id="PF00581">
    <property type="entry name" value="Rhodanese"/>
    <property type="match status" value="1"/>
</dbReference>
<dbReference type="SUPFAM" id="SSF52821">
    <property type="entry name" value="Rhodanese/Cell cycle control phosphatase"/>
    <property type="match status" value="1"/>
</dbReference>
<dbReference type="OrthoDB" id="102559at2759"/>
<dbReference type="AlphaFoldDB" id="A0A8J2T3M1"/>
<name>A0A8J2T3M1_ZYGB2</name>
<sequence>MNSRTVANIKYIDPSELFSWMKDGVATPFQVVDVRGPDYVGGHIKGGWNYPFEEFQEKLPELMKRLNDEREETGSTLLNVIFHCAQSWERGPTAAMKFLKTLPEDELEHFKIYVLRGGFIHWQRLYGEDNTVTEDYRPDLWS</sequence>
<protein>
    <submittedName>
        <fullName evidence="2">BN860_07184g1_1</fullName>
    </submittedName>
</protein>
<dbReference type="PANTHER" id="PTHR10828">
    <property type="entry name" value="M-PHASE INDUCER PHOSPHATASE DUAL SPECIFICITY PHOSPHATASE CDC25"/>
    <property type="match status" value="1"/>
</dbReference>
<dbReference type="InterPro" id="IPR001763">
    <property type="entry name" value="Rhodanese-like_dom"/>
</dbReference>
<dbReference type="EMBL" id="HG316454">
    <property type="protein sequence ID" value="CDF87474.1"/>
    <property type="molecule type" value="Genomic_DNA"/>
</dbReference>
<reference evidence="3" key="1">
    <citation type="journal article" date="2013" name="Genome Announc.">
        <title>Genome sequence of the food spoilage yeast Zygosaccharomyces bailii CLIB 213(T).</title>
        <authorList>
            <person name="Galeote V."/>
            <person name="Bigey F."/>
            <person name="Devillers H."/>
            <person name="Neuveglise C."/>
            <person name="Dequin S."/>
        </authorList>
    </citation>
    <scope>NUCLEOTIDE SEQUENCE [LARGE SCALE GENOMIC DNA]</scope>
    <source>
        <strain evidence="3">CLIB 213 / ATCC 58445 / CBS 680 / CCRC 21525 / NBRC 1098 / NCYC 1416 / NRRL Y-2227</strain>
    </source>
</reference>
<organism evidence="2 3">
    <name type="scientific">Zygosaccharomyces bailii (strain CLIB 213 / ATCC 58445 / CBS 680 / BCRC 21525 / NBRC 1098 / NCYC 1416 / NRRL Y-2227)</name>
    <dbReference type="NCBI Taxonomy" id="1333698"/>
    <lineage>
        <taxon>Eukaryota</taxon>
        <taxon>Fungi</taxon>
        <taxon>Dikarya</taxon>
        <taxon>Ascomycota</taxon>
        <taxon>Saccharomycotina</taxon>
        <taxon>Saccharomycetes</taxon>
        <taxon>Saccharomycetales</taxon>
        <taxon>Saccharomycetaceae</taxon>
        <taxon>Zygosaccharomyces</taxon>
    </lineage>
</organism>
<evidence type="ECO:0000259" key="1">
    <source>
        <dbReference type="PROSITE" id="PS50206"/>
    </source>
</evidence>
<dbReference type="InterPro" id="IPR036873">
    <property type="entry name" value="Rhodanese-like_dom_sf"/>
</dbReference>
<accession>A0A8J2T3M1</accession>
<dbReference type="GO" id="GO:0005634">
    <property type="term" value="C:nucleus"/>
    <property type="evidence" value="ECO:0007669"/>
    <property type="project" value="TreeGrafter"/>
</dbReference>
<dbReference type="GO" id="GO:0005737">
    <property type="term" value="C:cytoplasm"/>
    <property type="evidence" value="ECO:0007669"/>
    <property type="project" value="TreeGrafter"/>
</dbReference>
<feature type="domain" description="Rhodanese" evidence="1">
    <location>
        <begin position="29"/>
        <end position="131"/>
    </location>
</feature>
<keyword evidence="3" id="KW-1185">Reference proteome</keyword>
<dbReference type="Gene3D" id="3.40.250.10">
    <property type="entry name" value="Rhodanese-like domain"/>
    <property type="match status" value="1"/>
</dbReference>